<dbReference type="EMBL" id="FMTY01000002">
    <property type="protein sequence ID" value="SCX06805.1"/>
    <property type="molecule type" value="Genomic_DNA"/>
</dbReference>
<evidence type="ECO:0000313" key="2">
    <source>
        <dbReference type="EMBL" id="SCX06805.1"/>
    </source>
</evidence>
<evidence type="ECO:0000313" key="3">
    <source>
        <dbReference type="Proteomes" id="UP000182124"/>
    </source>
</evidence>
<dbReference type="RefSeq" id="WP_023576642.1">
    <property type="nucleotide sequence ID" value="NZ_CBCSBQ010000007.1"/>
</dbReference>
<dbReference type="Proteomes" id="UP000182124">
    <property type="component" value="Unassembled WGS sequence"/>
</dbReference>
<gene>
    <name evidence="2" type="ORF">SAMN02927925_01063</name>
</gene>
<dbReference type="AlphaFoldDB" id="A0A1G4VJ38"/>
<proteinExistence type="predicted"/>
<dbReference type="eggNOG" id="ENOG5030ZCT">
    <property type="taxonomic scope" value="Bacteria"/>
</dbReference>
<accession>A0A1G4VJ38</accession>
<organism evidence="2 3">
    <name type="scientific">Flavobacterium saliperosum</name>
    <dbReference type="NCBI Taxonomy" id="329186"/>
    <lineage>
        <taxon>Bacteria</taxon>
        <taxon>Pseudomonadati</taxon>
        <taxon>Bacteroidota</taxon>
        <taxon>Flavobacteriia</taxon>
        <taxon>Flavobacteriales</taxon>
        <taxon>Flavobacteriaceae</taxon>
        <taxon>Flavobacterium</taxon>
    </lineage>
</organism>
<sequence>MYGKKIFFGVSLIGGILIVLIGLNLKLNETISGGFTFSKSGNIVHGTINGTSAIVLGFIILLFSLWTYHEYKKEKSDRVNRVNDEKKEKIRFIIRNSKRELNTYLFNRKEFNKKHNLNQ</sequence>
<evidence type="ECO:0000256" key="1">
    <source>
        <dbReference type="SAM" id="Phobius"/>
    </source>
</evidence>
<keyword evidence="1" id="KW-0812">Transmembrane</keyword>
<protein>
    <submittedName>
        <fullName evidence="2">Uncharacterized protein</fullName>
    </submittedName>
</protein>
<feature type="transmembrane region" description="Helical" evidence="1">
    <location>
        <begin position="47"/>
        <end position="68"/>
    </location>
</feature>
<reference evidence="2 3" key="1">
    <citation type="submission" date="2016-10" db="EMBL/GenBank/DDBJ databases">
        <authorList>
            <person name="de Groot N.N."/>
        </authorList>
    </citation>
    <scope>NUCLEOTIDE SEQUENCE [LARGE SCALE GENOMIC DNA]</scope>
    <source>
        <strain evidence="2 3">CGMCC 1.3801</strain>
    </source>
</reference>
<name>A0A1G4VJ38_9FLAO</name>
<feature type="transmembrane region" description="Helical" evidence="1">
    <location>
        <begin position="7"/>
        <end position="27"/>
    </location>
</feature>
<keyword evidence="1" id="KW-1133">Transmembrane helix</keyword>
<keyword evidence="1" id="KW-0472">Membrane</keyword>
<dbReference type="STRING" id="329186.SAMN02927925_01063"/>